<protein>
    <recommendedName>
        <fullName evidence="1">VOC domain-containing protein</fullName>
    </recommendedName>
</protein>
<dbReference type="InterPro" id="IPR037523">
    <property type="entry name" value="VOC_core"/>
</dbReference>
<sequence>MDGRFTVARWLPYAARPANTPECCMLSHVMVGSNDIARSKTFYDTLLGSVFGAPAAFVNQANSGHTRLFYRHAGSSFCVSEPIDDAPASPGNGTTVGFVCDSPEQVRAFHDAAVAAGATSIEEPPGLRDSTMGPTWLAYVRDPDGNKLCAIHRP</sequence>
<accession>A0A0H2X547</accession>
<dbReference type="KEGG" id="xcb:XC_0598"/>
<name>A0A0H2X547_XANC8</name>
<organism evidence="2 3">
    <name type="scientific">Xanthomonas campestris pv. campestris (strain 8004)</name>
    <dbReference type="NCBI Taxonomy" id="314565"/>
    <lineage>
        <taxon>Bacteria</taxon>
        <taxon>Pseudomonadati</taxon>
        <taxon>Pseudomonadota</taxon>
        <taxon>Gammaproteobacteria</taxon>
        <taxon>Lysobacterales</taxon>
        <taxon>Lysobacteraceae</taxon>
        <taxon>Xanthomonas</taxon>
    </lineage>
</organism>
<dbReference type="SUPFAM" id="SSF54593">
    <property type="entry name" value="Glyoxalase/Bleomycin resistance protein/Dihydroxybiphenyl dioxygenase"/>
    <property type="match status" value="1"/>
</dbReference>
<evidence type="ECO:0000259" key="1">
    <source>
        <dbReference type="PROSITE" id="PS51819"/>
    </source>
</evidence>
<dbReference type="InterPro" id="IPR004360">
    <property type="entry name" value="Glyas_Fos-R_dOase_dom"/>
</dbReference>
<evidence type="ECO:0000313" key="2">
    <source>
        <dbReference type="EMBL" id="AAY47679.1"/>
    </source>
</evidence>
<dbReference type="InterPro" id="IPR029068">
    <property type="entry name" value="Glyas_Bleomycin-R_OHBP_Dase"/>
</dbReference>
<feature type="domain" description="VOC" evidence="1">
    <location>
        <begin position="25"/>
        <end position="153"/>
    </location>
</feature>
<dbReference type="EMBL" id="CP000050">
    <property type="protein sequence ID" value="AAY47679.1"/>
    <property type="molecule type" value="Genomic_DNA"/>
</dbReference>
<dbReference type="AlphaFoldDB" id="A0A0H2X547"/>
<reference evidence="2 3" key="1">
    <citation type="journal article" date="2005" name="Genome Res.">
        <title>Comparative and functional genomic analyses of the pathogenicity of phytopathogen Xanthomonas campestris pv. campestris.</title>
        <authorList>
            <person name="Qian W."/>
            <person name="Jia Y."/>
            <person name="Ren S.X."/>
            <person name="He Y.Q."/>
            <person name="Feng J.X."/>
            <person name="Lu L.F."/>
            <person name="Sun Q."/>
            <person name="Ying G."/>
            <person name="Tang D.J."/>
            <person name="Tang H."/>
            <person name="Wu W."/>
            <person name="Hao P."/>
            <person name="Wang L."/>
            <person name="Jiang B.L."/>
            <person name="Zeng S."/>
            <person name="Gu W.Y."/>
            <person name="Lu G."/>
            <person name="Rong L."/>
            <person name="Tian Y."/>
            <person name="Yao Z."/>
            <person name="Fu G."/>
            <person name="Chen B."/>
            <person name="Fang R."/>
            <person name="Qiang B."/>
            <person name="Chen Z."/>
            <person name="Zhao G.P."/>
            <person name="Tang J.L."/>
            <person name="He C."/>
        </authorList>
    </citation>
    <scope>NUCLEOTIDE SEQUENCE [LARGE SCALE GENOMIC DNA]</scope>
    <source>
        <strain evidence="2 3">8004</strain>
    </source>
</reference>
<dbReference type="PANTHER" id="PTHR35006">
    <property type="entry name" value="GLYOXALASE FAMILY PROTEIN (AFU_ORTHOLOGUE AFUA_5G14830)"/>
    <property type="match status" value="1"/>
</dbReference>
<dbReference type="PANTHER" id="PTHR35006:SF1">
    <property type="entry name" value="BLL2941 PROTEIN"/>
    <property type="match status" value="1"/>
</dbReference>
<dbReference type="Proteomes" id="UP000000420">
    <property type="component" value="Chromosome"/>
</dbReference>
<gene>
    <name evidence="2" type="ordered locus">XC_0598</name>
</gene>
<dbReference type="PROSITE" id="PS51819">
    <property type="entry name" value="VOC"/>
    <property type="match status" value="1"/>
</dbReference>
<proteinExistence type="predicted"/>
<dbReference type="Pfam" id="PF00903">
    <property type="entry name" value="Glyoxalase"/>
    <property type="match status" value="1"/>
</dbReference>
<dbReference type="CDD" id="cd07262">
    <property type="entry name" value="VOC_like"/>
    <property type="match status" value="1"/>
</dbReference>
<evidence type="ECO:0000313" key="3">
    <source>
        <dbReference type="Proteomes" id="UP000000420"/>
    </source>
</evidence>
<dbReference type="Gene3D" id="3.10.180.10">
    <property type="entry name" value="2,3-Dihydroxybiphenyl 1,2-Dioxygenase, domain 1"/>
    <property type="match status" value="1"/>
</dbReference>
<dbReference type="HOGENOM" id="CLU_046006_6_0_6"/>